<evidence type="ECO:0000256" key="2">
    <source>
        <dbReference type="ARBA" id="ARBA00022553"/>
    </source>
</evidence>
<evidence type="ECO:0000313" key="12">
    <source>
        <dbReference type="EMBL" id="EGD49490.1"/>
    </source>
</evidence>
<dbReference type="SUPFAM" id="SSF52172">
    <property type="entry name" value="CheY-like"/>
    <property type="match status" value="1"/>
</dbReference>
<feature type="modified residue" description="4-aspartylphosphate" evidence="8">
    <location>
        <position position="55"/>
    </location>
</feature>
<dbReference type="FunFam" id="3.40.50.2300:FF:000001">
    <property type="entry name" value="DNA-binding response regulator PhoB"/>
    <property type="match status" value="1"/>
</dbReference>
<dbReference type="Proteomes" id="UP000003860">
    <property type="component" value="Unassembled WGS sequence"/>
</dbReference>
<dbReference type="PROSITE" id="PS50110">
    <property type="entry name" value="RESPONSE_REGULATORY"/>
    <property type="match status" value="1"/>
</dbReference>
<reference evidence="12" key="1">
    <citation type="submission" date="2009-07" db="EMBL/GenBank/DDBJ databases">
        <authorList>
            <consortium name="US DOE Joint Genome Institute (JGI-PGF)"/>
            <person name="Lucas S."/>
            <person name="Copeland A."/>
            <person name="Lapidus A."/>
            <person name="Glavina del Rio T."/>
            <person name="Tice H."/>
            <person name="Bruce D."/>
            <person name="Goodwin L."/>
            <person name="Pitluck S."/>
            <person name="Larimer F."/>
            <person name="Land M.L."/>
            <person name="Mouttaki H."/>
            <person name="He Z."/>
            <person name="Zhou J."/>
            <person name="Hemme C.L."/>
        </authorList>
    </citation>
    <scope>NUCLEOTIDE SEQUENCE [LARGE SCALE GENOMIC DNA]</scope>
    <source>
        <strain evidence="12">DSM 2782</strain>
    </source>
</reference>
<protein>
    <recommendedName>
        <fullName evidence="1">Stage 0 sporulation protein A homolog</fullName>
    </recommendedName>
</protein>
<evidence type="ECO:0000256" key="7">
    <source>
        <dbReference type="ARBA" id="ARBA00024867"/>
    </source>
</evidence>
<dbReference type="Gene3D" id="3.40.50.2300">
    <property type="match status" value="1"/>
</dbReference>
<comment type="function">
    <text evidence="7">May play the central regulatory role in sporulation. It may be an element of the effector pathway responsible for the activation of sporulation genes in response to nutritional stress. Spo0A may act in concert with spo0H (a sigma factor) to control the expression of some genes that are critical to the sporulation process.</text>
</comment>
<dbReference type="PROSITE" id="PS51755">
    <property type="entry name" value="OMPR_PHOB"/>
    <property type="match status" value="1"/>
</dbReference>
<dbReference type="SMART" id="SM00448">
    <property type="entry name" value="REC"/>
    <property type="match status" value="1"/>
</dbReference>
<evidence type="ECO:0000256" key="6">
    <source>
        <dbReference type="ARBA" id="ARBA00023163"/>
    </source>
</evidence>
<keyword evidence="6" id="KW-0804">Transcription</keyword>
<dbReference type="STRING" id="588581.Cpap_3926"/>
<dbReference type="Gene3D" id="6.10.250.690">
    <property type="match status" value="1"/>
</dbReference>
<dbReference type="InterPro" id="IPR016032">
    <property type="entry name" value="Sig_transdc_resp-reg_C-effctor"/>
</dbReference>
<reference evidence="12" key="2">
    <citation type="submission" date="2011-01" db="EMBL/GenBank/DDBJ databases">
        <title>The Non-contiguous Finished genome of Clostridium papyrosolvens.</title>
        <authorList>
            <person name="Lucas S."/>
            <person name="Copeland A."/>
            <person name="Lapidus A."/>
            <person name="Cheng J.-F."/>
            <person name="Goodwin L."/>
            <person name="Pitluck S."/>
            <person name="Misra M."/>
            <person name="Chertkov O."/>
            <person name="Detter J.C."/>
            <person name="Han C."/>
            <person name="Tapia R."/>
            <person name="Land M."/>
            <person name="Hauser L."/>
            <person name="Kyrpides N."/>
            <person name="Ivanova N."/>
            <person name="Pagani I."/>
            <person name="Mouttaki H."/>
            <person name="He Z."/>
            <person name="Zhou J."/>
            <person name="Hemme C.L."/>
            <person name="Woyke T."/>
        </authorList>
    </citation>
    <scope>NUCLEOTIDE SEQUENCE [LARGE SCALE GENOMIC DNA]</scope>
    <source>
        <strain evidence="12">DSM 2782</strain>
    </source>
</reference>
<evidence type="ECO:0000256" key="1">
    <source>
        <dbReference type="ARBA" id="ARBA00018672"/>
    </source>
</evidence>
<keyword evidence="5 9" id="KW-0238">DNA-binding</keyword>
<dbReference type="RefSeq" id="WP_004616227.1">
    <property type="nucleotide sequence ID" value="NZ_ACXX02000001.1"/>
</dbReference>
<dbReference type="AlphaFoldDB" id="F1T7P2"/>
<feature type="DNA-binding region" description="OmpR/PhoB-type" evidence="9">
    <location>
        <begin position="133"/>
        <end position="232"/>
    </location>
</feature>
<dbReference type="PANTHER" id="PTHR48111">
    <property type="entry name" value="REGULATOR OF RPOS"/>
    <property type="match status" value="1"/>
</dbReference>
<evidence type="ECO:0000256" key="8">
    <source>
        <dbReference type="PROSITE-ProRule" id="PRU00169"/>
    </source>
</evidence>
<dbReference type="InterPro" id="IPR011006">
    <property type="entry name" value="CheY-like_superfamily"/>
</dbReference>
<sequence>MVEKIKILIVEDDRDINRLIADNLVKEGYCVTSTYDGAAAIEYFEADKFQLVILDIMLPKIGGYEVLQKIREKGNTPVLILSAKCEETDKIIGLGLGADDYLAKPFGIGELTARVKAQLRRFLKFSCEPQLQTQIVRHMDIEMDINTYEVKVGGNSVTLTAKEFEILKLFLKNPKKVFTKNQMFKSIWGENYINDENTVMVHIRRLREKIEKDPSNPRYIQTIWGIGYKLVEE</sequence>
<dbReference type="CDD" id="cd00383">
    <property type="entry name" value="trans_reg_C"/>
    <property type="match status" value="1"/>
</dbReference>
<dbReference type="PANTHER" id="PTHR48111:SF26">
    <property type="entry name" value="STAGE 0 SPORULATION PROTEIN A HOMOLOG"/>
    <property type="match status" value="1"/>
</dbReference>
<dbReference type="FunFam" id="1.10.10.10:FF:000018">
    <property type="entry name" value="DNA-binding response regulator ResD"/>
    <property type="match status" value="1"/>
</dbReference>
<organism evidence="12 13">
    <name type="scientific">Ruminiclostridium papyrosolvens DSM 2782</name>
    <dbReference type="NCBI Taxonomy" id="588581"/>
    <lineage>
        <taxon>Bacteria</taxon>
        <taxon>Bacillati</taxon>
        <taxon>Bacillota</taxon>
        <taxon>Clostridia</taxon>
        <taxon>Eubacteriales</taxon>
        <taxon>Oscillospiraceae</taxon>
        <taxon>Ruminiclostridium</taxon>
    </lineage>
</organism>
<comment type="caution">
    <text evidence="12">The sequence shown here is derived from an EMBL/GenBank/DDBJ whole genome shotgun (WGS) entry which is preliminary data.</text>
</comment>
<evidence type="ECO:0000259" key="11">
    <source>
        <dbReference type="PROSITE" id="PS51755"/>
    </source>
</evidence>
<evidence type="ECO:0000313" key="13">
    <source>
        <dbReference type="Proteomes" id="UP000003860"/>
    </source>
</evidence>
<dbReference type="GO" id="GO:0000156">
    <property type="term" value="F:phosphorelay response regulator activity"/>
    <property type="evidence" value="ECO:0007669"/>
    <property type="project" value="TreeGrafter"/>
</dbReference>
<dbReference type="eggNOG" id="COG0745">
    <property type="taxonomic scope" value="Bacteria"/>
</dbReference>
<keyword evidence="3" id="KW-0902">Two-component regulatory system</keyword>
<gene>
    <name evidence="12" type="ORF">Cpap_3926</name>
</gene>
<evidence type="ECO:0000256" key="5">
    <source>
        <dbReference type="ARBA" id="ARBA00023125"/>
    </source>
</evidence>
<evidence type="ECO:0000256" key="9">
    <source>
        <dbReference type="PROSITE-ProRule" id="PRU01091"/>
    </source>
</evidence>
<feature type="domain" description="Response regulatory" evidence="10">
    <location>
        <begin position="6"/>
        <end position="119"/>
    </location>
</feature>
<feature type="domain" description="OmpR/PhoB-type" evidence="11">
    <location>
        <begin position="133"/>
        <end position="232"/>
    </location>
</feature>
<dbReference type="InterPro" id="IPR001867">
    <property type="entry name" value="OmpR/PhoB-type_DNA-bd"/>
</dbReference>
<dbReference type="GO" id="GO:0000976">
    <property type="term" value="F:transcription cis-regulatory region binding"/>
    <property type="evidence" value="ECO:0007669"/>
    <property type="project" value="TreeGrafter"/>
</dbReference>
<evidence type="ECO:0000256" key="3">
    <source>
        <dbReference type="ARBA" id="ARBA00023012"/>
    </source>
</evidence>
<dbReference type="GO" id="GO:0006355">
    <property type="term" value="P:regulation of DNA-templated transcription"/>
    <property type="evidence" value="ECO:0007669"/>
    <property type="project" value="InterPro"/>
</dbReference>
<keyword evidence="4" id="KW-0805">Transcription regulation</keyword>
<dbReference type="GO" id="GO:0032993">
    <property type="term" value="C:protein-DNA complex"/>
    <property type="evidence" value="ECO:0007669"/>
    <property type="project" value="TreeGrafter"/>
</dbReference>
<proteinExistence type="predicted"/>
<keyword evidence="2 8" id="KW-0597">Phosphoprotein</keyword>
<dbReference type="InterPro" id="IPR036388">
    <property type="entry name" value="WH-like_DNA-bd_sf"/>
</dbReference>
<accession>F1T7P2</accession>
<dbReference type="InterPro" id="IPR039420">
    <property type="entry name" value="WalR-like"/>
</dbReference>
<dbReference type="SUPFAM" id="SSF46894">
    <property type="entry name" value="C-terminal effector domain of the bipartite response regulators"/>
    <property type="match status" value="1"/>
</dbReference>
<evidence type="ECO:0000256" key="4">
    <source>
        <dbReference type="ARBA" id="ARBA00023015"/>
    </source>
</evidence>
<evidence type="ECO:0000259" key="10">
    <source>
        <dbReference type="PROSITE" id="PS50110"/>
    </source>
</evidence>
<dbReference type="Gene3D" id="1.10.10.10">
    <property type="entry name" value="Winged helix-like DNA-binding domain superfamily/Winged helix DNA-binding domain"/>
    <property type="match status" value="1"/>
</dbReference>
<keyword evidence="13" id="KW-1185">Reference proteome</keyword>
<dbReference type="Pfam" id="PF00072">
    <property type="entry name" value="Response_reg"/>
    <property type="match status" value="1"/>
</dbReference>
<dbReference type="EMBL" id="ACXX02000001">
    <property type="protein sequence ID" value="EGD49490.1"/>
    <property type="molecule type" value="Genomic_DNA"/>
</dbReference>
<dbReference type="InterPro" id="IPR001789">
    <property type="entry name" value="Sig_transdc_resp-reg_receiver"/>
</dbReference>
<dbReference type="SMART" id="SM00862">
    <property type="entry name" value="Trans_reg_C"/>
    <property type="match status" value="1"/>
</dbReference>
<dbReference type="GO" id="GO:0005829">
    <property type="term" value="C:cytosol"/>
    <property type="evidence" value="ECO:0007669"/>
    <property type="project" value="TreeGrafter"/>
</dbReference>
<name>F1T7P2_9FIRM</name>
<dbReference type="Pfam" id="PF00486">
    <property type="entry name" value="Trans_reg_C"/>
    <property type="match status" value="1"/>
</dbReference>
<dbReference type="OrthoDB" id="9790442at2"/>